<dbReference type="PANTHER" id="PTHR35531:SF1">
    <property type="entry name" value="INNER MEMBRANE PROTEIN YBCI-RELATED"/>
    <property type="match status" value="1"/>
</dbReference>
<dbReference type="Proteomes" id="UP000250369">
    <property type="component" value="Unassembled WGS sequence"/>
</dbReference>
<keyword evidence="1" id="KW-0472">Membrane</keyword>
<dbReference type="InterPro" id="IPR007404">
    <property type="entry name" value="YdjM-like"/>
</dbReference>
<feature type="transmembrane region" description="Helical" evidence="1">
    <location>
        <begin position="87"/>
        <end position="104"/>
    </location>
</feature>
<keyword evidence="2" id="KW-0378">Hydrolase</keyword>
<keyword evidence="1" id="KW-1133">Transmembrane helix</keyword>
<feature type="transmembrane region" description="Helical" evidence="1">
    <location>
        <begin position="64"/>
        <end position="81"/>
    </location>
</feature>
<dbReference type="Pfam" id="PF04307">
    <property type="entry name" value="YdjM"/>
    <property type="match status" value="1"/>
</dbReference>
<dbReference type="GO" id="GO:0016787">
    <property type="term" value="F:hydrolase activity"/>
    <property type="evidence" value="ECO:0007669"/>
    <property type="project" value="UniProtKB-KW"/>
</dbReference>
<dbReference type="AlphaFoldDB" id="A0A329MQM9"/>
<dbReference type="OrthoDB" id="2706144at2"/>
<evidence type="ECO:0000256" key="1">
    <source>
        <dbReference type="SAM" id="Phobius"/>
    </source>
</evidence>
<gene>
    <name evidence="2" type="ORF">DQG23_13365</name>
</gene>
<comment type="caution">
    <text evidence="2">The sequence shown here is derived from an EMBL/GenBank/DDBJ whole genome shotgun (WGS) entry which is preliminary data.</text>
</comment>
<reference evidence="2 3" key="1">
    <citation type="journal article" date="2009" name="Int. J. Syst. Evol. Microbiol.">
        <title>Paenibacillus contaminans sp. nov., isolated from a contaminated laboratory plate.</title>
        <authorList>
            <person name="Chou J.H."/>
            <person name="Lee J.H."/>
            <person name="Lin M.C."/>
            <person name="Chang P.S."/>
            <person name="Arun A.B."/>
            <person name="Young C.C."/>
            <person name="Chen W.M."/>
        </authorList>
    </citation>
    <scope>NUCLEOTIDE SEQUENCE [LARGE SCALE GENOMIC DNA]</scope>
    <source>
        <strain evidence="2 3">CKOBP-6</strain>
    </source>
</reference>
<name>A0A329MQM9_9BACL</name>
<organism evidence="2 3">
    <name type="scientific">Paenibacillus contaminans</name>
    <dbReference type="NCBI Taxonomy" id="450362"/>
    <lineage>
        <taxon>Bacteria</taxon>
        <taxon>Bacillati</taxon>
        <taxon>Bacillota</taxon>
        <taxon>Bacilli</taxon>
        <taxon>Bacillales</taxon>
        <taxon>Paenibacillaceae</taxon>
        <taxon>Paenibacillus</taxon>
    </lineage>
</organism>
<evidence type="ECO:0000313" key="2">
    <source>
        <dbReference type="EMBL" id="RAV21063.1"/>
    </source>
</evidence>
<dbReference type="RefSeq" id="WP_113031345.1">
    <property type="nucleotide sequence ID" value="NZ_QMFB01000006.1"/>
</dbReference>
<keyword evidence="3" id="KW-1185">Reference proteome</keyword>
<sequence length="214" mass="23146">MKGSTHLAIGTVIGAAAAVYYPFSWNNAALYVAVSAFSALSADLDGPSMLSSKLGKVSKIVREVVIWAGALLMAVAAYLLLVQREFYPELTAGAVMVFLLGFVAKEGAIRNALVSAVGLGLIYAGFDIQQNWLMGFGLFVVWAPWLKHRGMTHTIWAVFAWGAIGWGLQQQLQIEGIAAVSVIGYVSHLVADTLTPSGVKWLYPIYRRSIKLRV</sequence>
<dbReference type="EMBL" id="QMFB01000006">
    <property type="protein sequence ID" value="RAV21063.1"/>
    <property type="molecule type" value="Genomic_DNA"/>
</dbReference>
<evidence type="ECO:0000313" key="3">
    <source>
        <dbReference type="Proteomes" id="UP000250369"/>
    </source>
</evidence>
<accession>A0A329MQM9</accession>
<keyword evidence="1" id="KW-0812">Transmembrane</keyword>
<protein>
    <submittedName>
        <fullName evidence="2">Metal-dependent hydrolase</fullName>
    </submittedName>
</protein>
<dbReference type="PANTHER" id="PTHR35531">
    <property type="entry name" value="INNER MEMBRANE PROTEIN YBCI-RELATED"/>
    <property type="match status" value="1"/>
</dbReference>
<proteinExistence type="predicted"/>
<feature type="transmembrane region" description="Helical" evidence="1">
    <location>
        <begin position="111"/>
        <end position="130"/>
    </location>
</feature>